<dbReference type="InterPro" id="IPR012674">
    <property type="entry name" value="Calycin"/>
</dbReference>
<reference evidence="2" key="1">
    <citation type="journal article" date="2016" name="Ticks Tick Borne Dis.">
        <title>De novo assembly and annotation of the salivary gland transcriptome of Rhipicephalus appendiculatus male and female ticks during blood feeding.</title>
        <authorList>
            <person name="de Castro M.H."/>
            <person name="de Klerk D."/>
            <person name="Pienaar R."/>
            <person name="Latif A.A."/>
            <person name="Rees D.J."/>
            <person name="Mans B.J."/>
        </authorList>
    </citation>
    <scope>NUCLEOTIDE SEQUENCE</scope>
    <source>
        <tissue evidence="2">Salivary glands</tissue>
    </source>
</reference>
<protein>
    <submittedName>
        <fullName evidence="2">Lipocalin</fullName>
    </submittedName>
</protein>
<dbReference type="AlphaFoldDB" id="A0A131YMF0"/>
<organism evidence="2">
    <name type="scientific">Rhipicephalus appendiculatus</name>
    <name type="common">Brown ear tick</name>
    <dbReference type="NCBI Taxonomy" id="34631"/>
    <lineage>
        <taxon>Eukaryota</taxon>
        <taxon>Metazoa</taxon>
        <taxon>Ecdysozoa</taxon>
        <taxon>Arthropoda</taxon>
        <taxon>Chelicerata</taxon>
        <taxon>Arachnida</taxon>
        <taxon>Acari</taxon>
        <taxon>Parasitiformes</taxon>
        <taxon>Ixodida</taxon>
        <taxon>Ixodoidea</taxon>
        <taxon>Ixodidae</taxon>
        <taxon>Rhipicephalinae</taxon>
        <taxon>Rhipicephalus</taxon>
        <taxon>Rhipicephalus</taxon>
    </lineage>
</organism>
<keyword evidence="1" id="KW-0732">Signal</keyword>
<sequence>MQRGTLPAILVLISTDITIHTAGWDVRKFVSTFEQIWTYKTTDRAHTKCEVDQLISVRPLGVTLKRCVFFKGSRCRFPLLGVFDVLHKERMTLLQKDTFQTVENLLFMAFDRSCAVFRVESLTHWHQSHYDLRLKNSSVHKRPLPVCQRYFKHVVGREPIFFVYDNQCQRLFRQ</sequence>
<feature type="chain" id="PRO_5007285547" evidence="1">
    <location>
        <begin position="24"/>
        <end position="174"/>
    </location>
</feature>
<dbReference type="Gene3D" id="2.40.128.20">
    <property type="match status" value="1"/>
</dbReference>
<evidence type="ECO:0000313" key="2">
    <source>
        <dbReference type="EMBL" id="JAP80127.1"/>
    </source>
</evidence>
<feature type="signal peptide" evidence="1">
    <location>
        <begin position="1"/>
        <end position="23"/>
    </location>
</feature>
<name>A0A131YMF0_RHIAP</name>
<proteinExistence type="predicted"/>
<accession>A0A131YMF0</accession>
<dbReference type="EMBL" id="GEDV01008430">
    <property type="protein sequence ID" value="JAP80127.1"/>
    <property type="molecule type" value="Transcribed_RNA"/>
</dbReference>
<evidence type="ECO:0000256" key="1">
    <source>
        <dbReference type="SAM" id="SignalP"/>
    </source>
</evidence>